<dbReference type="Gene3D" id="2.40.30.170">
    <property type="match status" value="1"/>
</dbReference>
<dbReference type="Gene3D" id="2.40.420.20">
    <property type="match status" value="1"/>
</dbReference>
<dbReference type="InterPro" id="IPR058625">
    <property type="entry name" value="MdtA-like_BSH"/>
</dbReference>
<gene>
    <name evidence="5" type="ORF">CU100_04785</name>
</gene>
<dbReference type="PANTHER" id="PTHR30469">
    <property type="entry name" value="MULTIDRUG RESISTANCE PROTEIN MDTA"/>
    <property type="match status" value="1"/>
</dbReference>
<feature type="transmembrane region" description="Helical" evidence="2">
    <location>
        <begin position="26"/>
        <end position="47"/>
    </location>
</feature>
<accession>A0A2P7B0P5</accession>
<keyword evidence="6" id="KW-1185">Reference proteome</keyword>
<keyword evidence="2" id="KW-0812">Transmembrane</keyword>
<feature type="domain" description="CusB-like beta-barrel" evidence="4">
    <location>
        <begin position="262"/>
        <end position="332"/>
    </location>
</feature>
<proteinExistence type="inferred from homology"/>
<evidence type="ECO:0000313" key="5">
    <source>
        <dbReference type="EMBL" id="PSH60039.1"/>
    </source>
</evidence>
<keyword evidence="2" id="KW-1133">Transmembrane helix</keyword>
<protein>
    <submittedName>
        <fullName evidence="5">Efflux RND transporter periplasmic adaptor subunit</fullName>
    </submittedName>
</protein>
<dbReference type="GO" id="GO:1990281">
    <property type="term" value="C:efflux pump complex"/>
    <property type="evidence" value="ECO:0007669"/>
    <property type="project" value="TreeGrafter"/>
</dbReference>
<dbReference type="Pfam" id="PF25917">
    <property type="entry name" value="BSH_RND"/>
    <property type="match status" value="1"/>
</dbReference>
<comment type="caution">
    <text evidence="5">The sequence shown here is derived from an EMBL/GenBank/DDBJ whole genome shotgun (WGS) entry which is preliminary data.</text>
</comment>
<sequence>MKPLEPSDKRIDQTYKPQLQKSPGRAAWLVGLGTLSGLVAMLAFGAWGHHSRAEEAVATANQLRDFVPSVHVVAIKPSSETLDISLPATTSAFEEVQIFARASGYIEEREVDIGDHVKKGQLLAKIAVPELDDQILGGQATLGQLQAALKQAQANSDLAQVTWDRDKPLVAKGWITQQQGTIDVQTLKAQQATVGVAQANVKAQQDQLEVLNQQRLYQQVIAPFDGVITQRNIDKGSLVQADTTTSTFLFAIMQGDVIRTQVFVPQDEAFGVRPGDKAVVEVPEIPGRTFSGTVTRIADSLQPGTRTLLTEIDLPNPDGLLTPGTYCTVQLQVPRKTPSVSIPSDALIFNAEGLQAAVVENGVAHIRKLIVARDLGTSVEVSNGVKQGDLVIRNPPVQLVEGSPVQVEPEETPPV</sequence>
<dbReference type="InterPro" id="IPR006143">
    <property type="entry name" value="RND_pump_MFP"/>
</dbReference>
<organism evidence="5 6">
    <name type="scientific">Phyllobacterium endophyticum</name>
    <dbReference type="NCBI Taxonomy" id="1149773"/>
    <lineage>
        <taxon>Bacteria</taxon>
        <taxon>Pseudomonadati</taxon>
        <taxon>Pseudomonadota</taxon>
        <taxon>Alphaproteobacteria</taxon>
        <taxon>Hyphomicrobiales</taxon>
        <taxon>Phyllobacteriaceae</taxon>
        <taxon>Phyllobacterium</taxon>
    </lineage>
</organism>
<dbReference type="SUPFAM" id="SSF111369">
    <property type="entry name" value="HlyD-like secretion proteins"/>
    <property type="match status" value="1"/>
</dbReference>
<dbReference type="AlphaFoldDB" id="A0A2P7B0P5"/>
<reference evidence="6" key="1">
    <citation type="submission" date="2017-11" db="EMBL/GenBank/DDBJ databases">
        <authorList>
            <person name="Kuznetsova I."/>
            <person name="Sazanova A."/>
            <person name="Chirak E."/>
            <person name="Safronova V."/>
            <person name="Willems A."/>
        </authorList>
    </citation>
    <scope>NUCLEOTIDE SEQUENCE [LARGE SCALE GENOMIC DNA]</scope>
    <source>
        <strain evidence="6">PEPV15</strain>
    </source>
</reference>
<evidence type="ECO:0000256" key="1">
    <source>
        <dbReference type="ARBA" id="ARBA00009477"/>
    </source>
</evidence>
<dbReference type="EMBL" id="PGGN01000001">
    <property type="protein sequence ID" value="PSH60039.1"/>
    <property type="molecule type" value="Genomic_DNA"/>
</dbReference>
<keyword evidence="2" id="KW-0472">Membrane</keyword>
<dbReference type="Gene3D" id="2.40.50.100">
    <property type="match status" value="1"/>
</dbReference>
<feature type="domain" description="Multidrug resistance protein MdtA-like barrel-sandwich hybrid" evidence="3">
    <location>
        <begin position="95"/>
        <end position="247"/>
    </location>
</feature>
<dbReference type="NCBIfam" id="TIGR01730">
    <property type="entry name" value="RND_mfp"/>
    <property type="match status" value="1"/>
</dbReference>
<comment type="similarity">
    <text evidence="1">Belongs to the membrane fusion protein (MFP) (TC 8.A.1) family.</text>
</comment>
<evidence type="ECO:0000259" key="4">
    <source>
        <dbReference type="Pfam" id="PF25954"/>
    </source>
</evidence>
<dbReference type="GO" id="GO:0015562">
    <property type="term" value="F:efflux transmembrane transporter activity"/>
    <property type="evidence" value="ECO:0007669"/>
    <property type="project" value="TreeGrafter"/>
</dbReference>
<dbReference type="PANTHER" id="PTHR30469:SF37">
    <property type="entry name" value="RAGD PROTEIN"/>
    <property type="match status" value="1"/>
</dbReference>
<name>A0A2P7B0P5_9HYPH</name>
<dbReference type="Proteomes" id="UP000241158">
    <property type="component" value="Unassembled WGS sequence"/>
</dbReference>
<dbReference type="RefSeq" id="WP_106715349.1">
    <property type="nucleotide sequence ID" value="NZ_JACHXT010000004.1"/>
</dbReference>
<evidence type="ECO:0000313" key="6">
    <source>
        <dbReference type="Proteomes" id="UP000241158"/>
    </source>
</evidence>
<dbReference type="OrthoDB" id="9806939at2"/>
<evidence type="ECO:0000259" key="3">
    <source>
        <dbReference type="Pfam" id="PF25917"/>
    </source>
</evidence>
<dbReference type="InterPro" id="IPR058792">
    <property type="entry name" value="Beta-barrel_RND_2"/>
</dbReference>
<dbReference type="Gene3D" id="1.10.287.470">
    <property type="entry name" value="Helix hairpin bin"/>
    <property type="match status" value="1"/>
</dbReference>
<evidence type="ECO:0000256" key="2">
    <source>
        <dbReference type="SAM" id="Phobius"/>
    </source>
</evidence>
<dbReference type="Pfam" id="PF25954">
    <property type="entry name" value="Beta-barrel_RND_2"/>
    <property type="match status" value="1"/>
</dbReference>